<evidence type="ECO:0000256" key="6">
    <source>
        <dbReference type="SAM" id="MobiDB-lite"/>
    </source>
</evidence>
<evidence type="ECO:0000256" key="3">
    <source>
        <dbReference type="ARBA" id="ARBA00022840"/>
    </source>
</evidence>
<evidence type="ECO:0000256" key="2">
    <source>
        <dbReference type="ARBA" id="ARBA00022741"/>
    </source>
</evidence>
<dbReference type="GO" id="GO:0004816">
    <property type="term" value="F:asparagine-tRNA ligase activity"/>
    <property type="evidence" value="ECO:0007669"/>
    <property type="project" value="TreeGrafter"/>
</dbReference>
<keyword evidence="2" id="KW-0547">Nucleotide-binding</keyword>
<evidence type="ECO:0000256" key="5">
    <source>
        <dbReference type="ARBA" id="ARBA00023146"/>
    </source>
</evidence>
<dbReference type="InterPro" id="IPR004364">
    <property type="entry name" value="Aa-tRNA-synt_II"/>
</dbReference>
<sequence length="335" mass="37461">MSEGGIGAPSRRSSGERANASGSDGRANGSGPVERGTDGRADEPCKGEDPHHGSPPFHKDFFKKPCYLNVSSQLALECLCCSMGDVFTLNQSFRAENSNTVRHLSEFLMMEVELAFSNLETIISLAEEYIKEMVKFALHKSEDIDYISEHHDDKLKEKLQNVLQKPFVVITYGEAVQIIKEHMVHTDAAPHKDAAPLADAAPRSGDLTFEEQKFLTNVHFSSPVVVINYPQDMKPFYMTLNADGKTVACMDVLLPDVGEVVGGSEREIRIHTLERRMKEKRLDLRLYEPYLQLRRYGNIPHAGFGLGLDRLVMFLTSMSNIRDVVPFPRSPGSLF</sequence>
<dbReference type="PhylomeDB" id="K6UX06"/>
<dbReference type="eggNOG" id="KOG0554">
    <property type="taxonomic scope" value="Eukaryota"/>
</dbReference>
<evidence type="ECO:0000259" key="7">
    <source>
        <dbReference type="PROSITE" id="PS50862"/>
    </source>
</evidence>
<accession>K6UX06</accession>
<name>K6UX06_PLACD</name>
<dbReference type="GO" id="GO:0005739">
    <property type="term" value="C:mitochondrion"/>
    <property type="evidence" value="ECO:0007669"/>
    <property type="project" value="TreeGrafter"/>
</dbReference>
<proteinExistence type="predicted"/>
<evidence type="ECO:0000256" key="1">
    <source>
        <dbReference type="ARBA" id="ARBA00022598"/>
    </source>
</evidence>
<dbReference type="KEGG" id="pcy:PCYB_103200"/>
<dbReference type="GO" id="GO:0005524">
    <property type="term" value="F:ATP binding"/>
    <property type="evidence" value="ECO:0007669"/>
    <property type="project" value="UniProtKB-KW"/>
</dbReference>
<organism evidence="8 9">
    <name type="scientific">Plasmodium cynomolgi (strain B)</name>
    <dbReference type="NCBI Taxonomy" id="1120755"/>
    <lineage>
        <taxon>Eukaryota</taxon>
        <taxon>Sar</taxon>
        <taxon>Alveolata</taxon>
        <taxon>Apicomplexa</taxon>
        <taxon>Aconoidasida</taxon>
        <taxon>Haemosporida</taxon>
        <taxon>Plasmodiidae</taxon>
        <taxon>Plasmodium</taxon>
        <taxon>Plasmodium (Plasmodium)</taxon>
    </lineage>
</organism>
<dbReference type="EMBL" id="DF157102">
    <property type="protein sequence ID" value="GAB66970.1"/>
    <property type="molecule type" value="Genomic_DNA"/>
</dbReference>
<dbReference type="Proteomes" id="UP000006319">
    <property type="component" value="Chromosome 10"/>
</dbReference>
<keyword evidence="5" id="KW-0030">Aminoacyl-tRNA synthetase</keyword>
<dbReference type="PANTHER" id="PTHR22594:SF34">
    <property type="entry name" value="ASPARAGINE--TRNA LIGASE, MITOCHONDRIAL-RELATED"/>
    <property type="match status" value="1"/>
</dbReference>
<dbReference type="GeneID" id="14693330"/>
<dbReference type="GO" id="GO:0006421">
    <property type="term" value="P:asparaginyl-tRNA aminoacylation"/>
    <property type="evidence" value="ECO:0007669"/>
    <property type="project" value="TreeGrafter"/>
</dbReference>
<feature type="domain" description="Aminoacyl-transfer RNA synthetases class-II family profile" evidence="7">
    <location>
        <begin position="86"/>
        <end position="326"/>
    </location>
</feature>
<dbReference type="Pfam" id="PF00152">
    <property type="entry name" value="tRNA-synt_2"/>
    <property type="match status" value="1"/>
</dbReference>
<dbReference type="RefSeq" id="XP_004222917.1">
    <property type="nucleotide sequence ID" value="XM_004222869.1"/>
</dbReference>
<evidence type="ECO:0000256" key="4">
    <source>
        <dbReference type="ARBA" id="ARBA00022917"/>
    </source>
</evidence>
<dbReference type="InterPro" id="IPR006195">
    <property type="entry name" value="aa-tRNA-synth_II"/>
</dbReference>
<keyword evidence="1 8" id="KW-0436">Ligase</keyword>
<dbReference type="OMA" id="VFMFTEL"/>
<dbReference type="OrthoDB" id="1931232at2759"/>
<dbReference type="PRINTS" id="PR01042">
    <property type="entry name" value="TRNASYNTHASP"/>
</dbReference>
<reference evidence="8 9" key="1">
    <citation type="journal article" date="2012" name="Nat. Genet.">
        <title>Plasmodium cynomolgi genome sequences provide insight into Plasmodium vivax and the monkey malaria clade.</title>
        <authorList>
            <person name="Tachibana S."/>
            <person name="Sullivan S.A."/>
            <person name="Kawai S."/>
            <person name="Nakamura S."/>
            <person name="Kim H.R."/>
            <person name="Goto N."/>
            <person name="Arisue N."/>
            <person name="Palacpac N.M.Q."/>
            <person name="Honma H."/>
            <person name="Yagi M."/>
            <person name="Tougan T."/>
            <person name="Katakai Y."/>
            <person name="Kaneko O."/>
            <person name="Mita T."/>
            <person name="Kita K."/>
            <person name="Yasutomi Y."/>
            <person name="Sutton P.L."/>
            <person name="Shakhbatyan R."/>
            <person name="Horii T."/>
            <person name="Yasunaga T."/>
            <person name="Barnwell J.W."/>
            <person name="Escalante A.A."/>
            <person name="Carlton J.M."/>
            <person name="Tanabe K."/>
        </authorList>
    </citation>
    <scope>NUCLEOTIDE SEQUENCE [LARGE SCALE GENOMIC DNA]</scope>
    <source>
        <strain evidence="8 9">B</strain>
    </source>
</reference>
<feature type="region of interest" description="Disordered" evidence="6">
    <location>
        <begin position="1"/>
        <end position="52"/>
    </location>
</feature>
<keyword evidence="9" id="KW-1185">Reference proteome</keyword>
<dbReference type="SUPFAM" id="SSF55681">
    <property type="entry name" value="Class II aaRS and biotin synthetases"/>
    <property type="match status" value="1"/>
</dbReference>
<gene>
    <name evidence="8" type="ORF">PCYB_103200</name>
</gene>
<dbReference type="InterPro" id="IPR045864">
    <property type="entry name" value="aa-tRNA-synth_II/BPL/LPL"/>
</dbReference>
<feature type="compositionally biased region" description="Basic and acidic residues" evidence="6">
    <location>
        <begin position="35"/>
        <end position="52"/>
    </location>
</feature>
<dbReference type="Gene3D" id="3.30.930.10">
    <property type="entry name" value="Bira Bifunctional Protein, Domain 2"/>
    <property type="match status" value="1"/>
</dbReference>
<dbReference type="PANTHER" id="PTHR22594">
    <property type="entry name" value="ASPARTYL/LYSYL-TRNA SYNTHETASE"/>
    <property type="match status" value="1"/>
</dbReference>
<dbReference type="InterPro" id="IPR002312">
    <property type="entry name" value="Asp/Asn-tRNA-synth_IIb"/>
</dbReference>
<evidence type="ECO:0000313" key="9">
    <source>
        <dbReference type="Proteomes" id="UP000006319"/>
    </source>
</evidence>
<dbReference type="PROSITE" id="PS50862">
    <property type="entry name" value="AA_TRNA_LIGASE_II"/>
    <property type="match status" value="1"/>
</dbReference>
<feature type="non-terminal residue" evidence="8">
    <location>
        <position position="335"/>
    </location>
</feature>
<dbReference type="AlphaFoldDB" id="K6UX06"/>
<keyword evidence="4" id="KW-0648">Protein biosynthesis</keyword>
<keyword evidence="3" id="KW-0067">ATP-binding</keyword>
<protein>
    <submittedName>
        <fullName evidence="8">Asparagine-t RNA ligase</fullName>
    </submittedName>
</protein>
<evidence type="ECO:0000313" key="8">
    <source>
        <dbReference type="EMBL" id="GAB66970.1"/>
    </source>
</evidence>
<dbReference type="VEuPathDB" id="PlasmoDB:PCYB_103200"/>